<feature type="compositionally biased region" description="Basic and acidic residues" evidence="3">
    <location>
        <begin position="287"/>
        <end position="296"/>
    </location>
</feature>
<feature type="compositionally biased region" description="Acidic residues" evidence="3">
    <location>
        <begin position="388"/>
        <end position="400"/>
    </location>
</feature>
<reference evidence="5" key="1">
    <citation type="submission" date="2023-03" db="EMBL/GenBank/DDBJ databases">
        <title>Massive genome expansion in bonnet fungi (Mycena s.s.) driven by repeated elements and novel gene families across ecological guilds.</title>
        <authorList>
            <consortium name="Lawrence Berkeley National Laboratory"/>
            <person name="Harder C.B."/>
            <person name="Miyauchi S."/>
            <person name="Viragh M."/>
            <person name="Kuo A."/>
            <person name="Thoen E."/>
            <person name="Andreopoulos B."/>
            <person name="Lu D."/>
            <person name="Skrede I."/>
            <person name="Drula E."/>
            <person name="Henrissat B."/>
            <person name="Morin E."/>
            <person name="Kohler A."/>
            <person name="Barry K."/>
            <person name="LaButti K."/>
            <person name="Morin E."/>
            <person name="Salamov A."/>
            <person name="Lipzen A."/>
            <person name="Mereny Z."/>
            <person name="Hegedus B."/>
            <person name="Baldrian P."/>
            <person name="Stursova M."/>
            <person name="Weitz H."/>
            <person name="Taylor A."/>
            <person name="Grigoriev I.V."/>
            <person name="Nagy L.G."/>
            <person name="Martin F."/>
            <person name="Kauserud H."/>
        </authorList>
    </citation>
    <scope>NUCLEOTIDE SEQUENCE</scope>
    <source>
        <strain evidence="5">CBHHK188m</strain>
    </source>
</reference>
<comment type="caution">
    <text evidence="5">The sequence shown here is derived from an EMBL/GenBank/DDBJ whole genome shotgun (WGS) entry which is preliminary data.</text>
</comment>
<dbReference type="Proteomes" id="UP001215280">
    <property type="component" value="Unassembled WGS sequence"/>
</dbReference>
<feature type="compositionally biased region" description="Low complexity" evidence="3">
    <location>
        <begin position="401"/>
        <end position="414"/>
    </location>
</feature>
<dbReference type="GO" id="GO:0003676">
    <property type="term" value="F:nucleic acid binding"/>
    <property type="evidence" value="ECO:0007669"/>
    <property type="project" value="InterPro"/>
</dbReference>
<feature type="compositionally biased region" description="Basic and acidic residues" evidence="3">
    <location>
        <begin position="45"/>
        <end position="54"/>
    </location>
</feature>
<dbReference type="SUPFAM" id="SSF57756">
    <property type="entry name" value="Retrovirus zinc finger-like domains"/>
    <property type="match status" value="1"/>
</dbReference>
<feature type="region of interest" description="Disordered" evidence="3">
    <location>
        <begin position="604"/>
        <end position="692"/>
    </location>
</feature>
<evidence type="ECO:0000256" key="2">
    <source>
        <dbReference type="PROSITE-ProRule" id="PRU00047"/>
    </source>
</evidence>
<dbReference type="GO" id="GO:0006397">
    <property type="term" value="P:mRNA processing"/>
    <property type="evidence" value="ECO:0007669"/>
    <property type="project" value="UniProtKB-KW"/>
</dbReference>
<feature type="compositionally biased region" description="Low complexity" evidence="3">
    <location>
        <begin position="371"/>
        <end position="387"/>
    </location>
</feature>
<feature type="compositionally biased region" description="Basic and acidic residues" evidence="3">
    <location>
        <begin position="636"/>
        <end position="655"/>
    </location>
</feature>
<name>A0AAD7K076_9AGAR</name>
<dbReference type="InterPro" id="IPR001878">
    <property type="entry name" value="Znf_CCHC"/>
</dbReference>
<dbReference type="PROSITE" id="PS50158">
    <property type="entry name" value="ZF_CCHC"/>
    <property type="match status" value="1"/>
</dbReference>
<keyword evidence="2" id="KW-0479">Metal-binding</keyword>
<feature type="compositionally biased region" description="Basic and acidic residues" evidence="3">
    <location>
        <begin position="1"/>
        <end position="17"/>
    </location>
</feature>
<evidence type="ECO:0000259" key="4">
    <source>
        <dbReference type="PROSITE" id="PS50158"/>
    </source>
</evidence>
<evidence type="ECO:0000256" key="1">
    <source>
        <dbReference type="ARBA" id="ARBA00022664"/>
    </source>
</evidence>
<keyword evidence="2" id="KW-0862">Zinc</keyword>
<feature type="compositionally biased region" description="Basic and acidic residues" evidence="3">
    <location>
        <begin position="322"/>
        <end position="333"/>
    </location>
</feature>
<dbReference type="Pfam" id="PF00098">
    <property type="entry name" value="zf-CCHC"/>
    <property type="match status" value="1"/>
</dbReference>
<sequence>MWEQERRWCGDESELKRLSRGPSGEDAGRKRGWPIAQVEEEMEVREERSAEVREAGCGSGEGVSVSRRAGACPRESCHETFELVNKDSVEFGREGEWPNKVVAVEDVRCKTLAEEAAQVGASFSEAPVITAEGKLQFGSLPAVDQNALSAPSSPRMRRSDIEEYLEVFQSQNREDEQAEEVQVQMKNSDSDSEESFESTGATSLELHKAVDWNTPEGTFIVPKVTAKKVYEWNKPVKMEYKFFPSWFDLSDDEDQLGPIPEWDTAINRALPMEEGPKVSSMAVIVEVPEKTPDKSNEGQSSGKGKGIAAGERSKAFATLLKQMEKAKKAESKKKTAAGSSNKKSRTKAGSQPKFDRLASQVPGGGWSGATTSGNGSPPDPPSSSSSDSSDDSSSESDDSSDGSSSSDSTSTPSSYADRKRRGRIGRSKMKKAMAGVKVKAPFVWDGKPNMDTFDHWTYEVDTWIKLCGLTDKLAMLCIGNFMSGTASKFFMNFVVNEPKKWMVKKVYTGLFDFCFPVDFKLSLRKRLLNAYQGKKTVREFDRDIRILAKRFPDVTERQLVQIFWDGAEQYIRAKWLDRGMSPEDTTLDKLSKWATRFEKSKEAMDREDRDWKPKPNNRTWGRFKNRTCGNEPWIPPKDHEDSPYNENTRPKDTKAGKGTGKAGPSSQNKTPVNDKFKPKSKNKDKPRLSEDELDRLRAEDRCFTCKETGHQSRNCPTKHEAKAPKTKVSVGAARYEYLNSLDMEELTKAREKAADSASVRVPTPGTPEFEITEEDQLDKDEIWLRAPASEICAYIKNLWMSAYPPEEAVAENLAPTERFTVIEYGTGFEVTDWLKSQVPYMVTREDIANRNFRVQDVVNDAWDKHLSAPRDIGCFRGNEPNHEYPALNWLMFRFAGALAELDDLDMDETMERIIVDPATGGYLIFDQLTADHYFVTHDEIRVPGFSARAILSQPPPDVTPTMESVERIRRRRRIMMRPRWAVVRVRGKRTAKKRKTDLDESREDHIPWIGEEYGAFVQYIVRPPFRWRNGSKFRDDASQAITVLDGSGNFIHQMVSFRLI</sequence>
<feature type="region of interest" description="Disordered" evidence="3">
    <location>
        <begin position="1"/>
        <end position="69"/>
    </location>
</feature>
<organism evidence="5 6">
    <name type="scientific">Mycena maculata</name>
    <dbReference type="NCBI Taxonomy" id="230809"/>
    <lineage>
        <taxon>Eukaryota</taxon>
        <taxon>Fungi</taxon>
        <taxon>Dikarya</taxon>
        <taxon>Basidiomycota</taxon>
        <taxon>Agaricomycotina</taxon>
        <taxon>Agaricomycetes</taxon>
        <taxon>Agaricomycetidae</taxon>
        <taxon>Agaricales</taxon>
        <taxon>Marasmiineae</taxon>
        <taxon>Mycenaceae</taxon>
        <taxon>Mycena</taxon>
    </lineage>
</organism>
<dbReference type="AlphaFoldDB" id="A0AAD7K076"/>
<evidence type="ECO:0000313" key="6">
    <source>
        <dbReference type="Proteomes" id="UP001215280"/>
    </source>
</evidence>
<dbReference type="EMBL" id="JARJLG010000016">
    <property type="protein sequence ID" value="KAJ7774141.1"/>
    <property type="molecule type" value="Genomic_DNA"/>
</dbReference>
<keyword evidence="2" id="KW-0863">Zinc-finger</keyword>
<feature type="domain" description="CCHC-type" evidence="4">
    <location>
        <begin position="701"/>
        <end position="716"/>
    </location>
</feature>
<dbReference type="SMART" id="SM00343">
    <property type="entry name" value="ZnF_C2HC"/>
    <property type="match status" value="1"/>
</dbReference>
<keyword evidence="6" id="KW-1185">Reference proteome</keyword>
<evidence type="ECO:0000313" key="5">
    <source>
        <dbReference type="EMBL" id="KAJ7774141.1"/>
    </source>
</evidence>
<feature type="region of interest" description="Disordered" evidence="3">
    <location>
        <begin position="170"/>
        <end position="202"/>
    </location>
</feature>
<accession>A0AAD7K076</accession>
<feature type="compositionally biased region" description="Basic and acidic residues" evidence="3">
    <location>
        <begin position="672"/>
        <end position="692"/>
    </location>
</feature>
<feature type="compositionally biased region" description="Basic residues" evidence="3">
    <location>
        <begin position="418"/>
        <end position="431"/>
    </location>
</feature>
<dbReference type="Gene3D" id="4.10.60.10">
    <property type="entry name" value="Zinc finger, CCHC-type"/>
    <property type="match status" value="1"/>
</dbReference>
<keyword evidence="1" id="KW-0507">mRNA processing</keyword>
<gene>
    <name evidence="5" type="ORF">DFH07DRAFT_767356</name>
</gene>
<evidence type="ECO:0000256" key="3">
    <source>
        <dbReference type="SAM" id="MobiDB-lite"/>
    </source>
</evidence>
<dbReference type="InterPro" id="IPR036875">
    <property type="entry name" value="Znf_CCHC_sf"/>
</dbReference>
<proteinExistence type="predicted"/>
<feature type="compositionally biased region" description="Basic and acidic residues" evidence="3">
    <location>
        <begin position="604"/>
        <end position="613"/>
    </location>
</feature>
<protein>
    <recommendedName>
        <fullName evidence="4">CCHC-type domain-containing protein</fullName>
    </recommendedName>
</protein>
<feature type="region of interest" description="Disordered" evidence="3">
    <location>
        <begin position="285"/>
        <end position="432"/>
    </location>
</feature>
<dbReference type="GO" id="GO:0008270">
    <property type="term" value="F:zinc ion binding"/>
    <property type="evidence" value="ECO:0007669"/>
    <property type="project" value="UniProtKB-KW"/>
</dbReference>